<keyword evidence="3" id="KW-1185">Reference proteome</keyword>
<dbReference type="PANTHER" id="PTHR38795">
    <property type="entry name" value="DUF6604 DOMAIN-CONTAINING PROTEIN"/>
    <property type="match status" value="1"/>
</dbReference>
<dbReference type="AlphaFoldDB" id="A0A7U2I912"/>
<evidence type="ECO:0000259" key="1">
    <source>
        <dbReference type="Pfam" id="PF20253"/>
    </source>
</evidence>
<dbReference type="VEuPathDB" id="FungiDB:JI435_154840"/>
<organism evidence="2 3">
    <name type="scientific">Phaeosphaeria nodorum (strain SN15 / ATCC MYA-4574 / FGSC 10173)</name>
    <name type="common">Glume blotch fungus</name>
    <name type="synonym">Parastagonospora nodorum</name>
    <dbReference type="NCBI Taxonomy" id="321614"/>
    <lineage>
        <taxon>Eukaryota</taxon>
        <taxon>Fungi</taxon>
        <taxon>Dikarya</taxon>
        <taxon>Ascomycota</taxon>
        <taxon>Pezizomycotina</taxon>
        <taxon>Dothideomycetes</taxon>
        <taxon>Pleosporomycetidae</taxon>
        <taxon>Pleosporales</taxon>
        <taxon>Pleosporineae</taxon>
        <taxon>Phaeosphaeriaceae</taxon>
        <taxon>Parastagonospora</taxon>
    </lineage>
</organism>
<dbReference type="OrthoDB" id="5238236at2759"/>
<protein>
    <recommendedName>
        <fullName evidence="1">DUF6604 domain-containing protein</fullName>
    </recommendedName>
</protein>
<dbReference type="Pfam" id="PF20253">
    <property type="entry name" value="DUF6604"/>
    <property type="match status" value="1"/>
</dbReference>
<dbReference type="PANTHER" id="PTHR38795:SF1">
    <property type="entry name" value="DUF6604 DOMAIN-CONTAINING PROTEIN"/>
    <property type="match status" value="1"/>
</dbReference>
<dbReference type="InterPro" id="IPR046539">
    <property type="entry name" value="DUF6604"/>
</dbReference>
<dbReference type="OMA" id="PVAQMFK"/>
<sequence>MPGLPKNLLSSYQRYKNHMDQIAQWLASTAKKHGYVASKGIGAIKAPNPYVGPQTYTVALKEWLILGEFVAKQAPPIIVPAKLADIIEVSIRIRQTYKENIPEDPGDSGEERMAQSQNTLFLNMLRKLRHILEPLLPTERNTPEISAEVFNLFEQLDLEEPSEALEQAPDIIPSHAASSGPIYMAERPTDFEESSFALLLLLHDLHKLRAEVSTAWSRYKMCAEDLVAAAITTNTAVDLARSMADDMKSIFSKHGGEICMLELWYNAECSAAGTSESHRDQPGDEMNVKVFNIANIIFWSAHQLLTAFCNDLRRNPFPDMRRGTQEYVPQSDRNSKSLRELFAEDKEILLEMLPEFFYYCHTTKADASRPPVEDELSRGLRTMFETKEVTLPLAFAATLFLDIQHILDDRVDEGFRRMSDATHFVQANIEEELKFHEGIELATWPKENDMAVQQFVDTLQFWCHEDQQLSTAIRMKQHDTTGPFFLYRRHPWMCGVWKYYAQMRFHEISIVLVNAWDSIMSCAHLYNAMRRGTPREAMWKDFEVMAAPQDAKTFFLGDAPESADDCLERYELAMGASAFNLPKSTRKKKGLIHSKGGLKGLRELGLVHQAFKGRYCDGQGQTDLRADDVQKILDHATWEFKLNEQGHVEDINKDTTKTTTNLPVTKVLKIIHYVIQAEVSEILFDYLRLHRQCWRLLRFVKDNCRQDLIKLFGSDYITKESELPFVVGYVLMSAASTQEAGSLLKARLPGVLPTNKVLEDAIEVVVDMIREGAGALIVDHVLLKGLGVHIDIEYPEE</sequence>
<proteinExistence type="predicted"/>
<evidence type="ECO:0000313" key="3">
    <source>
        <dbReference type="Proteomes" id="UP000663193"/>
    </source>
</evidence>
<name>A0A7U2I912_PHANO</name>
<dbReference type="EMBL" id="CP069040">
    <property type="protein sequence ID" value="QRD05438.1"/>
    <property type="molecule type" value="Genomic_DNA"/>
</dbReference>
<reference evidence="3" key="1">
    <citation type="journal article" date="2021" name="BMC Genomics">
        <title>Chromosome-level genome assembly and manually-curated proteome of model necrotroph Parastagonospora nodorum Sn15 reveals a genome-wide trove of candidate effector homologs, and redundancy of virulence-related functions within an accessory chromosome.</title>
        <authorList>
            <person name="Bertazzoni S."/>
            <person name="Jones D.A.B."/>
            <person name="Phan H.T."/>
            <person name="Tan K.-C."/>
            <person name="Hane J.K."/>
        </authorList>
    </citation>
    <scope>NUCLEOTIDE SEQUENCE [LARGE SCALE GENOMIC DNA]</scope>
    <source>
        <strain evidence="3">SN15 / ATCC MYA-4574 / FGSC 10173)</strain>
    </source>
</reference>
<accession>A0A7U2I912</accession>
<gene>
    <name evidence="2" type="ORF">JI435_154840</name>
</gene>
<evidence type="ECO:0000313" key="2">
    <source>
        <dbReference type="EMBL" id="QRD05438.1"/>
    </source>
</evidence>
<feature type="domain" description="DUF6604" evidence="1">
    <location>
        <begin position="13"/>
        <end position="248"/>
    </location>
</feature>
<dbReference type="Proteomes" id="UP000663193">
    <property type="component" value="Chromosome 18"/>
</dbReference>